<dbReference type="EMBL" id="JAJEQR010000023">
    <property type="protein sequence ID" value="MCC2231152.1"/>
    <property type="molecule type" value="Genomic_DNA"/>
</dbReference>
<evidence type="ECO:0000256" key="8">
    <source>
        <dbReference type="SAM" id="Phobius"/>
    </source>
</evidence>
<dbReference type="GO" id="GO:0005886">
    <property type="term" value="C:plasma membrane"/>
    <property type="evidence" value="ECO:0007669"/>
    <property type="project" value="UniProtKB-SubCell"/>
</dbReference>
<proteinExistence type="inferred from homology"/>
<evidence type="ECO:0000256" key="3">
    <source>
        <dbReference type="ARBA" id="ARBA00022475"/>
    </source>
</evidence>
<organism evidence="10 11">
    <name type="scientific">Hominifimenecus microfluidus</name>
    <dbReference type="NCBI Taxonomy" id="2885348"/>
    <lineage>
        <taxon>Bacteria</taxon>
        <taxon>Bacillati</taxon>
        <taxon>Bacillota</taxon>
        <taxon>Clostridia</taxon>
        <taxon>Lachnospirales</taxon>
        <taxon>Lachnospiraceae</taxon>
        <taxon>Hominifimenecus</taxon>
    </lineage>
</organism>
<feature type="transmembrane region" description="Helical" evidence="8">
    <location>
        <begin position="336"/>
        <end position="360"/>
    </location>
</feature>
<dbReference type="RefSeq" id="WP_308453675.1">
    <property type="nucleotide sequence ID" value="NZ_JAJEQR010000023.1"/>
</dbReference>
<keyword evidence="5 8" id="KW-1133">Transmembrane helix</keyword>
<gene>
    <name evidence="10" type="ORF">LKD81_09130</name>
</gene>
<dbReference type="Pfam" id="PF00482">
    <property type="entry name" value="T2SSF"/>
    <property type="match status" value="2"/>
</dbReference>
<sequence length="363" mass="39716">MRNSNETGKEAADMSAEKKSRPFNNMEMASICSQLALILKSGISLLEGISIMLEDAGTEEERRILQTLLDEVMMHGSLNLAMETVGLFPAYAVQMVKIGEETGTLDEVMQALADHYEREDSISKGIRQAVTYPLLMAGLMVLVIVVLLIKVMPIFNQVFVQLGTEMTGFSRVLMDMGNVLSRYSVVFAVILIVIVLAILVGTRTQKGRAFFHHLGYRIGVTRPMMERTAACRFASGMALTLASGLDPERSLELVGSLNDDPDFQKKLENCKERLAGSEELSTALTASGIFSGMYSRMIAIGGRTGSMDQVMKQIADLYQDEMDDKMNRAIAVLEPTLVIALSLVVGVILLSVMLPLMGILSSL</sequence>
<dbReference type="AlphaFoldDB" id="A0AAE3E9R9"/>
<reference evidence="10" key="1">
    <citation type="submission" date="2021-10" db="EMBL/GenBank/DDBJ databases">
        <title>Anaerobic single-cell dispensing facilitates the cultivation of human gut bacteria.</title>
        <authorList>
            <person name="Afrizal A."/>
        </authorList>
    </citation>
    <scope>NUCLEOTIDE SEQUENCE</scope>
    <source>
        <strain evidence="10">CLA-AA-H215</strain>
    </source>
</reference>
<comment type="subcellular location">
    <subcellularLocation>
        <location evidence="1">Cell membrane</location>
        <topology evidence="1">Multi-pass membrane protein</topology>
    </subcellularLocation>
</comment>
<dbReference type="PANTHER" id="PTHR30012:SF0">
    <property type="entry name" value="TYPE II SECRETION SYSTEM PROTEIN F-RELATED"/>
    <property type="match status" value="1"/>
</dbReference>
<evidence type="ECO:0000256" key="2">
    <source>
        <dbReference type="ARBA" id="ARBA00005745"/>
    </source>
</evidence>
<evidence type="ECO:0000256" key="1">
    <source>
        <dbReference type="ARBA" id="ARBA00004651"/>
    </source>
</evidence>
<keyword evidence="11" id="KW-1185">Reference proteome</keyword>
<dbReference type="Proteomes" id="UP001198182">
    <property type="component" value="Unassembled WGS sequence"/>
</dbReference>
<accession>A0AAE3E9R9</accession>
<dbReference type="InterPro" id="IPR018076">
    <property type="entry name" value="T2SS_GspF_dom"/>
</dbReference>
<keyword evidence="3" id="KW-1003">Cell membrane</keyword>
<keyword evidence="6 8" id="KW-0472">Membrane</keyword>
<dbReference type="PANTHER" id="PTHR30012">
    <property type="entry name" value="GENERAL SECRETION PATHWAY PROTEIN"/>
    <property type="match status" value="1"/>
</dbReference>
<name>A0AAE3E9R9_9FIRM</name>
<dbReference type="InterPro" id="IPR003004">
    <property type="entry name" value="GspF/PilC"/>
</dbReference>
<comment type="similarity">
    <text evidence="2">Belongs to the GSP F family.</text>
</comment>
<evidence type="ECO:0000256" key="5">
    <source>
        <dbReference type="ARBA" id="ARBA00022989"/>
    </source>
</evidence>
<feature type="domain" description="Type II secretion system protein GspF" evidence="9">
    <location>
        <begin position="32"/>
        <end position="153"/>
    </location>
</feature>
<evidence type="ECO:0000259" key="9">
    <source>
        <dbReference type="Pfam" id="PF00482"/>
    </source>
</evidence>
<protein>
    <submittedName>
        <fullName evidence="10">Type II secretion system F family protein</fullName>
    </submittedName>
</protein>
<comment type="caution">
    <text evidence="10">The sequence shown here is derived from an EMBL/GenBank/DDBJ whole genome shotgun (WGS) entry which is preliminary data.</text>
</comment>
<dbReference type="PRINTS" id="PR00812">
    <property type="entry name" value="BCTERIALGSPF"/>
</dbReference>
<evidence type="ECO:0000256" key="4">
    <source>
        <dbReference type="ARBA" id="ARBA00022692"/>
    </source>
</evidence>
<feature type="transmembrane region" description="Helical" evidence="8">
    <location>
        <begin position="134"/>
        <end position="160"/>
    </location>
</feature>
<dbReference type="Gene3D" id="1.20.81.30">
    <property type="entry name" value="Type II secretion system (T2SS), domain F"/>
    <property type="match status" value="2"/>
</dbReference>
<dbReference type="InterPro" id="IPR042094">
    <property type="entry name" value="T2SS_GspF_sf"/>
</dbReference>
<keyword evidence="4 8" id="KW-0812">Transmembrane</keyword>
<evidence type="ECO:0000313" key="10">
    <source>
        <dbReference type="EMBL" id="MCC2231152.1"/>
    </source>
</evidence>
<feature type="transmembrane region" description="Helical" evidence="8">
    <location>
        <begin position="180"/>
        <end position="200"/>
    </location>
</feature>
<evidence type="ECO:0000256" key="6">
    <source>
        <dbReference type="ARBA" id="ARBA00023136"/>
    </source>
</evidence>
<evidence type="ECO:0000313" key="11">
    <source>
        <dbReference type="Proteomes" id="UP001198182"/>
    </source>
</evidence>
<evidence type="ECO:0000256" key="7">
    <source>
        <dbReference type="SAM" id="MobiDB-lite"/>
    </source>
</evidence>
<feature type="compositionally biased region" description="Basic and acidic residues" evidence="7">
    <location>
        <begin position="7"/>
        <end position="20"/>
    </location>
</feature>
<feature type="domain" description="Type II secretion system protein GspF" evidence="9">
    <location>
        <begin position="235"/>
        <end position="355"/>
    </location>
</feature>
<feature type="region of interest" description="Disordered" evidence="7">
    <location>
        <begin position="1"/>
        <end position="20"/>
    </location>
</feature>